<protein>
    <recommendedName>
        <fullName evidence="2">Tc1-like transposase DDE domain-containing protein</fullName>
    </recommendedName>
</protein>
<comment type="caution">
    <text evidence="3">The sequence shown here is derived from an EMBL/GenBank/DDBJ whole genome shotgun (WGS) entry which is preliminary data.</text>
</comment>
<evidence type="ECO:0000313" key="4">
    <source>
        <dbReference type="Proteomes" id="UP000438429"/>
    </source>
</evidence>
<name>A0A6A4T121_SCOMX</name>
<accession>A0A6A4T121</accession>
<reference evidence="3 4" key="1">
    <citation type="submission" date="2019-06" db="EMBL/GenBank/DDBJ databases">
        <title>Draft genomes of female and male turbot (Scophthalmus maximus).</title>
        <authorList>
            <person name="Xu H."/>
            <person name="Xu X.-W."/>
            <person name="Shao C."/>
            <person name="Chen S."/>
        </authorList>
    </citation>
    <scope>NUCLEOTIDE SEQUENCE [LARGE SCALE GENOMIC DNA]</scope>
    <source>
        <strain evidence="3">Ysfricsl-2016a</strain>
        <tissue evidence="3">Blood</tissue>
    </source>
</reference>
<dbReference type="Proteomes" id="UP000438429">
    <property type="component" value="Unassembled WGS sequence"/>
</dbReference>
<organism evidence="3 4">
    <name type="scientific">Scophthalmus maximus</name>
    <name type="common">Turbot</name>
    <name type="synonym">Psetta maxima</name>
    <dbReference type="NCBI Taxonomy" id="52904"/>
    <lineage>
        <taxon>Eukaryota</taxon>
        <taxon>Metazoa</taxon>
        <taxon>Chordata</taxon>
        <taxon>Craniata</taxon>
        <taxon>Vertebrata</taxon>
        <taxon>Euteleostomi</taxon>
        <taxon>Actinopterygii</taxon>
        <taxon>Neopterygii</taxon>
        <taxon>Teleostei</taxon>
        <taxon>Neoteleostei</taxon>
        <taxon>Acanthomorphata</taxon>
        <taxon>Carangaria</taxon>
        <taxon>Pleuronectiformes</taxon>
        <taxon>Pleuronectoidei</taxon>
        <taxon>Scophthalmidae</taxon>
        <taxon>Scophthalmus</taxon>
    </lineage>
</organism>
<sequence length="225" mass="25173">MFRAGIMGRELVGPFRVPGGVKMTLYLPWYKKKNRAFRGKIIFMHDSAPSRAAKNTSVSLAAMGIKGEKLMVWPPSSPDLNPIENLWSILKQKIYEVGRQFTSKQQLREAILTSCKDIQAETLQERTRSMDARIVKVISKKGSYVNILVEKSKTKTCDESGSSRVRHDLQQKCAKPPGTHGNKGKRVRGLTGKAQQSQLLILCSLTSYISMYQDLDNLGKAETSP</sequence>
<evidence type="ECO:0000313" key="3">
    <source>
        <dbReference type="EMBL" id="KAF0038755.1"/>
    </source>
</evidence>
<dbReference type="InterPro" id="IPR036397">
    <property type="entry name" value="RNaseH_sf"/>
</dbReference>
<dbReference type="GO" id="GO:0003676">
    <property type="term" value="F:nucleic acid binding"/>
    <property type="evidence" value="ECO:0007669"/>
    <property type="project" value="InterPro"/>
</dbReference>
<dbReference type="InterPro" id="IPR038717">
    <property type="entry name" value="Tc1-like_DDE_dom"/>
</dbReference>
<dbReference type="EMBL" id="VEVO01000008">
    <property type="protein sequence ID" value="KAF0038755.1"/>
    <property type="molecule type" value="Genomic_DNA"/>
</dbReference>
<dbReference type="AlphaFoldDB" id="A0A6A4T121"/>
<dbReference type="Gene3D" id="3.30.420.10">
    <property type="entry name" value="Ribonuclease H-like superfamily/Ribonuclease H"/>
    <property type="match status" value="1"/>
</dbReference>
<feature type="domain" description="Tc1-like transposase DDE" evidence="2">
    <location>
        <begin position="40"/>
        <end position="108"/>
    </location>
</feature>
<dbReference type="Pfam" id="PF13358">
    <property type="entry name" value="DDE_3"/>
    <property type="match status" value="1"/>
</dbReference>
<proteinExistence type="predicted"/>
<gene>
    <name evidence="3" type="ORF">F2P81_009239</name>
</gene>
<evidence type="ECO:0000256" key="1">
    <source>
        <dbReference type="SAM" id="MobiDB-lite"/>
    </source>
</evidence>
<evidence type="ECO:0000259" key="2">
    <source>
        <dbReference type="Pfam" id="PF13358"/>
    </source>
</evidence>
<feature type="region of interest" description="Disordered" evidence="1">
    <location>
        <begin position="158"/>
        <end position="191"/>
    </location>
</feature>